<proteinExistence type="predicted"/>
<dbReference type="OrthoDB" id="10248867at2759"/>
<feature type="region of interest" description="Disordered" evidence="8">
    <location>
        <begin position="895"/>
        <end position="921"/>
    </location>
</feature>
<dbReference type="EMBL" id="CAACVS010000226">
    <property type="protein sequence ID" value="VEU39589.1"/>
    <property type="molecule type" value="Genomic_DNA"/>
</dbReference>
<accession>A0A448ZC24</accession>
<evidence type="ECO:0000313" key="11">
    <source>
        <dbReference type="Proteomes" id="UP000291116"/>
    </source>
</evidence>
<dbReference type="CDD" id="cd02440">
    <property type="entry name" value="AdoMet_MTases"/>
    <property type="match status" value="1"/>
</dbReference>
<feature type="compositionally biased region" description="Basic and acidic residues" evidence="8">
    <location>
        <begin position="903"/>
        <end position="912"/>
    </location>
</feature>
<evidence type="ECO:0000259" key="9">
    <source>
        <dbReference type="PROSITE" id="PS51562"/>
    </source>
</evidence>
<evidence type="ECO:0000256" key="1">
    <source>
        <dbReference type="ARBA" id="ARBA00011926"/>
    </source>
</evidence>
<dbReference type="PANTHER" id="PTHR12189">
    <property type="entry name" value="MRNA GUANINE-7- METHYLTRANSFERASE"/>
    <property type="match status" value="1"/>
</dbReference>
<keyword evidence="4" id="KW-0949">S-adenosyl-L-methionine</keyword>
<feature type="region of interest" description="Disordered" evidence="8">
    <location>
        <begin position="218"/>
        <end position="453"/>
    </location>
</feature>
<evidence type="ECO:0000256" key="2">
    <source>
        <dbReference type="ARBA" id="ARBA00022603"/>
    </source>
</evidence>
<evidence type="ECO:0000256" key="5">
    <source>
        <dbReference type="ARBA" id="ARBA00022884"/>
    </source>
</evidence>
<dbReference type="PROSITE" id="PS51562">
    <property type="entry name" value="RNA_CAP0_MT"/>
    <property type="match status" value="1"/>
</dbReference>
<dbReference type="Proteomes" id="UP000291116">
    <property type="component" value="Unassembled WGS sequence"/>
</dbReference>
<feature type="compositionally biased region" description="Polar residues" evidence="8">
    <location>
        <begin position="366"/>
        <end position="376"/>
    </location>
</feature>
<feature type="compositionally biased region" description="Acidic residues" evidence="8">
    <location>
        <begin position="266"/>
        <end position="275"/>
    </location>
</feature>
<feature type="compositionally biased region" description="Acidic residues" evidence="8">
    <location>
        <begin position="282"/>
        <end position="300"/>
    </location>
</feature>
<organism evidence="10 11">
    <name type="scientific">Pseudo-nitzschia multistriata</name>
    <dbReference type="NCBI Taxonomy" id="183589"/>
    <lineage>
        <taxon>Eukaryota</taxon>
        <taxon>Sar</taxon>
        <taxon>Stramenopiles</taxon>
        <taxon>Ochrophyta</taxon>
        <taxon>Bacillariophyta</taxon>
        <taxon>Bacillariophyceae</taxon>
        <taxon>Bacillariophycidae</taxon>
        <taxon>Bacillariales</taxon>
        <taxon>Bacillariaceae</taxon>
        <taxon>Pseudo-nitzschia</taxon>
    </lineage>
</organism>
<dbReference type="InterPro" id="IPR039753">
    <property type="entry name" value="RG7MT1"/>
</dbReference>
<feature type="compositionally biased region" description="Polar residues" evidence="8">
    <location>
        <begin position="218"/>
        <end position="229"/>
    </location>
</feature>
<keyword evidence="3" id="KW-0808">Transferase</keyword>
<evidence type="ECO:0000256" key="3">
    <source>
        <dbReference type="ARBA" id="ARBA00022679"/>
    </source>
</evidence>
<protein>
    <recommendedName>
        <fullName evidence="1">mRNA (guanine-N(7))-methyltransferase</fullName>
        <ecNumber evidence="1">2.1.1.56</ecNumber>
    </recommendedName>
</protein>
<evidence type="ECO:0000313" key="10">
    <source>
        <dbReference type="EMBL" id="VEU39589.1"/>
    </source>
</evidence>
<keyword evidence="2" id="KW-0489">Methyltransferase</keyword>
<evidence type="ECO:0000256" key="6">
    <source>
        <dbReference type="ARBA" id="ARBA00023042"/>
    </source>
</evidence>
<name>A0A448ZC24_9STRA</name>
<reference evidence="10 11" key="1">
    <citation type="submission" date="2019-01" db="EMBL/GenBank/DDBJ databases">
        <authorList>
            <person name="Ferrante I. M."/>
        </authorList>
    </citation>
    <scope>NUCLEOTIDE SEQUENCE [LARGE SCALE GENOMIC DNA]</scope>
    <source>
        <strain evidence="10 11">B856</strain>
    </source>
</reference>
<feature type="compositionally biased region" description="Polar residues" evidence="8">
    <location>
        <begin position="414"/>
        <end position="433"/>
    </location>
</feature>
<evidence type="ECO:0000256" key="4">
    <source>
        <dbReference type="ARBA" id="ARBA00022691"/>
    </source>
</evidence>
<feature type="compositionally biased region" description="Low complexity" evidence="8">
    <location>
        <begin position="385"/>
        <end position="396"/>
    </location>
</feature>
<dbReference type="InterPro" id="IPR004971">
    <property type="entry name" value="mRNA_G-N7_MeTrfase_dom"/>
</dbReference>
<dbReference type="GO" id="GO:0003723">
    <property type="term" value="F:RNA binding"/>
    <property type="evidence" value="ECO:0007669"/>
    <property type="project" value="UniProtKB-KW"/>
</dbReference>
<keyword evidence="11" id="KW-1185">Reference proteome</keyword>
<dbReference type="InterPro" id="IPR029063">
    <property type="entry name" value="SAM-dependent_MTases_sf"/>
</dbReference>
<evidence type="ECO:0000256" key="8">
    <source>
        <dbReference type="SAM" id="MobiDB-lite"/>
    </source>
</evidence>
<dbReference type="EC" id="2.1.1.56" evidence="1"/>
<dbReference type="Gene3D" id="3.40.50.150">
    <property type="entry name" value="Vaccinia Virus protein VP39"/>
    <property type="match status" value="1"/>
</dbReference>
<dbReference type="AlphaFoldDB" id="A0A448ZC24"/>
<dbReference type="SUPFAM" id="SSF53335">
    <property type="entry name" value="S-adenosyl-L-methionine-dependent methyltransferases"/>
    <property type="match status" value="1"/>
</dbReference>
<dbReference type="PANTHER" id="PTHR12189:SF2">
    <property type="entry name" value="MRNA CAP GUANINE-N7 METHYLTRANSFERASE"/>
    <property type="match status" value="1"/>
</dbReference>
<comment type="catalytic activity">
    <reaction evidence="7">
        <text>a 5'-end (5'-triphosphoguanosine)-ribonucleoside in mRNA + S-adenosyl-L-methionine = a 5'-end (N(7)-methyl 5'-triphosphoguanosine)-ribonucleoside in mRNA + S-adenosyl-L-homocysteine</text>
        <dbReference type="Rhea" id="RHEA:67008"/>
        <dbReference type="Rhea" id="RHEA-COMP:17166"/>
        <dbReference type="Rhea" id="RHEA-COMP:17167"/>
        <dbReference type="ChEBI" id="CHEBI:57856"/>
        <dbReference type="ChEBI" id="CHEBI:59789"/>
        <dbReference type="ChEBI" id="CHEBI:156461"/>
        <dbReference type="ChEBI" id="CHEBI:167617"/>
        <dbReference type="EC" id="2.1.1.56"/>
    </reaction>
</comment>
<sequence>MPDPSTCTPLSSYPVTTPKTKHDLLCVRGASVLSSDSVIVFSTSSELFRKVISYDDKDIVRNGKPESKTSLYSYKDGPEYPGPLSRSLLVLGYADRSLSIIRKIIDAEDDHDEETVVCDGLHSCTVAVQLADEPKRYERLEKRHKVNSMSFANYMKKLREKRLVAILARDKYDRFGILSPFEGPQKQNAQTGFGPNDFAARVYIGDVKEVMNWLVASSSGGSNRNSDWKPTTPPLPSTGWKPTTPPLPSTSGNNPWDGNGDGDGNGNDDDDDDDGPTFRPDNDDDDDDGPTFRPDDDENNDAGGWRPTTPAAPPNGNGDNGGNGGMPWETTEESTDGGVGSGGMPWENNEESARGGGNTMPWESALNEQTSSSMPWETNEDNDTSGNNNGVGASSSMPWDTEASSSDPPMPWATDTSNSDAFSSNKRSFSDMNADNGAEEEEETDGANNSKFHTNEGAAAADAFYSGLTRDQKTRDKSILYHMKCFNNWVKATQIAELDPSTGSYKQPLRVLDLACGKGGDLTKWTIHKRGIRNYVGIDVARGSLKDAAERARGLRKRNKLTKAVFACADLGSDVPGRKRTPSSRGMQKLLTWSLEDEAPFENGDPDFRMVAGGGIAPSDSFDIVSIQFAIHYMMQTGARARRFFHTVSQLLDIGGNLAFTTIDARVVVDHMMNLGLNFHFEDGKEPEFSSVVVQTGGGACRLTFEPHIVKKILQCRADGTGGEEDLFGLEYTFTLVEGDDHAAGMGDAVNLPEWLIPIPVLVSLGKEAGLELEYAQNFHEFYQARSDPGTHRAAHALLGNMKVPNRHGTISDDEWSISRMYMAVRFRKVRESSIVIDADGETVNENYEEEEPRVSLGVEETNGAAEEPQRTIELDPIKAKKMYPMAMMKAKRKAGDQWNSFSREEKEDRTQIELLQLASK</sequence>
<keyword evidence="5" id="KW-0694">RNA-binding</keyword>
<dbReference type="GO" id="GO:0005634">
    <property type="term" value="C:nucleus"/>
    <property type="evidence" value="ECO:0007669"/>
    <property type="project" value="TreeGrafter"/>
</dbReference>
<gene>
    <name evidence="10" type="ORF">PSNMU_V1.4_AUG-EV-PASAV3_0063160</name>
</gene>
<evidence type="ECO:0000256" key="7">
    <source>
        <dbReference type="ARBA" id="ARBA00044712"/>
    </source>
</evidence>
<dbReference type="GO" id="GO:0004482">
    <property type="term" value="F:mRNA 5'-cap (guanine-N7-)-methyltransferase activity"/>
    <property type="evidence" value="ECO:0007669"/>
    <property type="project" value="UniProtKB-EC"/>
</dbReference>
<keyword evidence="6" id="KW-0506">mRNA capping</keyword>
<feature type="domain" description="MRNA cap 0 methyltransferase" evidence="9">
    <location>
        <begin position="478"/>
        <end position="830"/>
    </location>
</feature>
<keyword evidence="6" id="KW-0507">mRNA processing</keyword>
<dbReference type="Pfam" id="PF03291">
    <property type="entry name" value="mRNA_G-N7_MeTrfase"/>
    <property type="match status" value="2"/>
</dbReference>